<dbReference type="PANTHER" id="PTHR11060:SF0">
    <property type="entry name" value="PROTEIN MEMO1"/>
    <property type="match status" value="1"/>
</dbReference>
<proteinExistence type="inferred from homology"/>
<dbReference type="Proteomes" id="UP000176336">
    <property type="component" value="Unassembled WGS sequence"/>
</dbReference>
<organism evidence="2 3">
    <name type="scientific">Candidatus Daviesbacteria bacterium RIFCSPHIGHO2_01_FULL_41_23</name>
    <dbReference type="NCBI Taxonomy" id="1797764"/>
    <lineage>
        <taxon>Bacteria</taxon>
        <taxon>Candidatus Daviesiibacteriota</taxon>
    </lineage>
</organism>
<evidence type="ECO:0000313" key="3">
    <source>
        <dbReference type="Proteomes" id="UP000176336"/>
    </source>
</evidence>
<accession>A0A1F5IT15</accession>
<evidence type="ECO:0000313" key="2">
    <source>
        <dbReference type="EMBL" id="OGE19476.1"/>
    </source>
</evidence>
<dbReference type="Pfam" id="PF01875">
    <property type="entry name" value="Memo"/>
    <property type="match status" value="1"/>
</dbReference>
<dbReference type="EMBL" id="MFCR01000003">
    <property type="protein sequence ID" value="OGE19476.1"/>
    <property type="molecule type" value="Genomic_DNA"/>
</dbReference>
<dbReference type="InterPro" id="IPR002737">
    <property type="entry name" value="MEMO1_fam"/>
</dbReference>
<dbReference type="SUPFAM" id="SSF53213">
    <property type="entry name" value="LigB-like"/>
    <property type="match status" value="1"/>
</dbReference>
<dbReference type="CDD" id="cd07361">
    <property type="entry name" value="MEMO_like"/>
    <property type="match status" value="1"/>
</dbReference>
<dbReference type="AlphaFoldDB" id="A0A1F5IT15"/>
<comment type="caution">
    <text evidence="2">The sequence shown here is derived from an EMBL/GenBank/DDBJ whole genome shotgun (WGS) entry which is preliminary data.</text>
</comment>
<sequence length="223" mass="25019">MTPHDLTAGFILADFYKRLSKQKPATIILIGPNHYEKGNFLALTGNYGWSTPYGVVESDKTIIAALISRNLVKVDENTLENDHAVAGSMPFIKYYLPEAKVVPVLLSGRMTQAEASILAENLQEFVKENVVIVAAVDFSHYLDSKQAEENDNITLAVMKNFDYRQLFLMNNDFLDSPPSIGVLLMVMQKLGKAEPEFIFNANSGQLQKNNFIQTTSYFEIAYH</sequence>
<dbReference type="NCBIfam" id="TIGR04336">
    <property type="entry name" value="AmmeMemoSam_B"/>
    <property type="match status" value="1"/>
</dbReference>
<gene>
    <name evidence="2" type="ORF">A2871_00405</name>
</gene>
<protein>
    <submittedName>
        <fullName evidence="2">AmmeMemoRadiSam system protein B</fullName>
    </submittedName>
</protein>
<comment type="similarity">
    <text evidence="1">Belongs to the MEMO1 family.</text>
</comment>
<dbReference type="Gene3D" id="3.40.830.10">
    <property type="entry name" value="LigB-like"/>
    <property type="match status" value="1"/>
</dbReference>
<dbReference type="PANTHER" id="PTHR11060">
    <property type="entry name" value="PROTEIN MEMO1"/>
    <property type="match status" value="1"/>
</dbReference>
<name>A0A1F5IT15_9BACT</name>
<reference evidence="2 3" key="1">
    <citation type="journal article" date="2016" name="Nat. Commun.">
        <title>Thousands of microbial genomes shed light on interconnected biogeochemical processes in an aquifer system.</title>
        <authorList>
            <person name="Anantharaman K."/>
            <person name="Brown C.T."/>
            <person name="Hug L.A."/>
            <person name="Sharon I."/>
            <person name="Castelle C.J."/>
            <person name="Probst A.J."/>
            <person name="Thomas B.C."/>
            <person name="Singh A."/>
            <person name="Wilkins M.J."/>
            <person name="Karaoz U."/>
            <person name="Brodie E.L."/>
            <person name="Williams K.H."/>
            <person name="Hubbard S.S."/>
            <person name="Banfield J.F."/>
        </authorList>
    </citation>
    <scope>NUCLEOTIDE SEQUENCE [LARGE SCALE GENOMIC DNA]</scope>
</reference>
<evidence type="ECO:0000256" key="1">
    <source>
        <dbReference type="ARBA" id="ARBA00006315"/>
    </source>
</evidence>